<feature type="non-terminal residue" evidence="1">
    <location>
        <position position="1"/>
    </location>
</feature>
<gene>
    <name evidence="1" type="ORF">g.45531</name>
</gene>
<sequence length="121" mass="13312">CLLTSTISLSDATLTTRVAPELSGMWNRWLCHGRPASPCLARPDSHSLSPLQSLLTPSMRTTSTSNQSNLVNYLVQFGCEGMRRTWARVSSCHSHTYFSSTSTSVPLYVVKISLQSESLMS</sequence>
<evidence type="ECO:0000313" key="1">
    <source>
        <dbReference type="EMBL" id="JAS85609.1"/>
    </source>
</evidence>
<proteinExistence type="predicted"/>
<organism evidence="1">
    <name type="scientific">Homalodisca liturata</name>
    <dbReference type="NCBI Taxonomy" id="320908"/>
    <lineage>
        <taxon>Eukaryota</taxon>
        <taxon>Metazoa</taxon>
        <taxon>Ecdysozoa</taxon>
        <taxon>Arthropoda</taxon>
        <taxon>Hexapoda</taxon>
        <taxon>Insecta</taxon>
        <taxon>Pterygota</taxon>
        <taxon>Neoptera</taxon>
        <taxon>Paraneoptera</taxon>
        <taxon>Hemiptera</taxon>
        <taxon>Auchenorrhyncha</taxon>
        <taxon>Membracoidea</taxon>
        <taxon>Cicadellidae</taxon>
        <taxon>Cicadellinae</taxon>
        <taxon>Proconiini</taxon>
        <taxon>Homalodisca</taxon>
    </lineage>
</organism>
<protein>
    <submittedName>
        <fullName evidence="1">Uncharacterized protein</fullName>
    </submittedName>
</protein>
<dbReference type="AlphaFoldDB" id="A0A1B6IF90"/>
<reference evidence="1" key="1">
    <citation type="submission" date="2015-11" db="EMBL/GenBank/DDBJ databases">
        <title>De novo transcriptome assembly of four potential Pierce s Disease insect vectors from Arizona vineyards.</title>
        <authorList>
            <person name="Tassone E.E."/>
        </authorList>
    </citation>
    <scope>NUCLEOTIDE SEQUENCE</scope>
</reference>
<accession>A0A1B6IF90</accession>
<dbReference type="EMBL" id="GECU01022097">
    <property type="protein sequence ID" value="JAS85609.1"/>
    <property type="molecule type" value="Transcribed_RNA"/>
</dbReference>
<name>A0A1B6IF90_9HEMI</name>